<protein>
    <submittedName>
        <fullName evidence="1">TRAP transporter solute receptor, TAXI family</fullName>
    </submittedName>
</protein>
<sequence length="353" mass="38023">MSMENLNRRDLLKGAATLGVITTAGCTGGNGDDDGEDGGGESYQVTIGATSSNSSSQAAAQALARAANEHSDTVSISPQVTDGWTANLYEYASGNIPAMAVDNNSLSKAINEEGPFADDPVDTLPQQGFMFTSLQIHWVGLEGSGLESTADLEEGGYTIYPIQPGFGTRLLTEEVIKEAGIWEQNEIYNGDTGDVPGAVEEGRVDALCVYGANGVELSGWVQEVDVRSNEGLYLLEVDDNFRQAIKDVPGAILEEFEPYGYEQDVSKITDTVVSWSLAAQWAFGPDIPAEATKEIARLAHEHHDTIRESDPTTLDYSDPEVMTTTVIPELEIHPGVAEFFQENDIWSDDWTSA</sequence>
<evidence type="ECO:0000313" key="2">
    <source>
        <dbReference type="Proteomes" id="UP000060390"/>
    </source>
</evidence>
<keyword evidence="1" id="KW-0675">Receptor</keyword>
<accession>A0A0N9N1B6</accession>
<reference evidence="2" key="1">
    <citation type="submission" date="2015-05" db="EMBL/GenBank/DDBJ databases">
        <title>Complete genome sequence of Halanaeroarchaeum sulfurireducens type strain M27-SA2, a sulfate-reducer haloarchaeon from marine anoxic lake Medee.</title>
        <authorList>
            <person name="Messina E."/>
            <person name="Kublanov I.V."/>
            <person name="Toshchakov S."/>
            <person name="Arcadi E."/>
            <person name="La Spada G."/>
            <person name="La Cono V."/>
            <person name="Yakimov M.M."/>
        </authorList>
    </citation>
    <scope>NUCLEOTIDE SEQUENCE [LARGE SCALE GENOMIC DNA]</scope>
    <source>
        <strain evidence="2">M27-SA2</strain>
    </source>
</reference>
<dbReference type="STRING" id="1604004.HLASA_0034"/>
<dbReference type="PANTHER" id="PTHR42941:SF1">
    <property type="entry name" value="SLL1037 PROTEIN"/>
    <property type="match status" value="1"/>
</dbReference>
<reference evidence="1 2" key="2">
    <citation type="journal article" date="2016" name="Stand. Genomic Sci.">
        <title>Complete genome sequence of 'Halanaeroarchaeum sulfurireducens' M27-SA2, a sulfur-reducing and acetate-oxidizing haloarchaeon from the deep-sea hypersaline anoxic lake Medee.</title>
        <authorList>
            <person name="Messina E."/>
            <person name="Sorokin D.Y."/>
            <person name="Kublanov I.V."/>
            <person name="Toshchakov S."/>
            <person name="Lopatina A."/>
            <person name="Arcadi E."/>
            <person name="Smedile F."/>
            <person name="La Spada G."/>
            <person name="La Cono V."/>
            <person name="Yakimov M.M."/>
        </authorList>
    </citation>
    <scope>NUCLEOTIDE SEQUENCE [LARGE SCALE GENOMIC DNA]</scope>
    <source>
        <strain evidence="1 2">M27-SA2</strain>
    </source>
</reference>
<dbReference type="PATRIC" id="fig|1604004.5.peg.38"/>
<gene>
    <name evidence="1" type="ORF">HLASA_0034</name>
</gene>
<dbReference type="Pfam" id="PF16868">
    <property type="entry name" value="NMT1_3"/>
    <property type="match status" value="1"/>
</dbReference>
<dbReference type="SUPFAM" id="SSF53850">
    <property type="entry name" value="Periplasmic binding protein-like II"/>
    <property type="match status" value="1"/>
</dbReference>
<dbReference type="Gene3D" id="3.40.190.10">
    <property type="entry name" value="Periplasmic binding protein-like II"/>
    <property type="match status" value="2"/>
</dbReference>
<dbReference type="InterPro" id="IPR011852">
    <property type="entry name" value="TRAP_TAXI"/>
</dbReference>
<organism evidence="1 2">
    <name type="scientific">Halanaeroarchaeum sulfurireducens</name>
    <dbReference type="NCBI Taxonomy" id="1604004"/>
    <lineage>
        <taxon>Archaea</taxon>
        <taxon>Methanobacteriati</taxon>
        <taxon>Methanobacteriota</taxon>
        <taxon>Stenosarchaea group</taxon>
        <taxon>Halobacteria</taxon>
        <taxon>Halobacteriales</taxon>
        <taxon>Halobacteriaceae</taxon>
        <taxon>Halanaeroarchaeum</taxon>
    </lineage>
</organism>
<dbReference type="KEGG" id="hsf:HLASA_0034"/>
<evidence type="ECO:0000313" key="1">
    <source>
        <dbReference type="EMBL" id="ALG80950.1"/>
    </source>
</evidence>
<name>A0A0N9N1B6_9EURY</name>
<dbReference type="Proteomes" id="UP000060390">
    <property type="component" value="Chromosome"/>
</dbReference>
<proteinExistence type="predicted"/>
<dbReference type="AlphaFoldDB" id="A0A0N9N1B6"/>
<dbReference type="EMBL" id="CP011564">
    <property type="protein sequence ID" value="ALG80950.1"/>
    <property type="molecule type" value="Genomic_DNA"/>
</dbReference>
<dbReference type="PANTHER" id="PTHR42941">
    <property type="entry name" value="SLL1037 PROTEIN"/>
    <property type="match status" value="1"/>
</dbReference>